<gene>
    <name evidence="3" type="ORF">CUNI_LOCUS5397</name>
</gene>
<dbReference type="OrthoDB" id="10027872at2759"/>
<dbReference type="SUPFAM" id="SSF117281">
    <property type="entry name" value="Kelch motif"/>
    <property type="match status" value="1"/>
</dbReference>
<dbReference type="InterPro" id="IPR015915">
    <property type="entry name" value="Kelch-typ_b-propeller"/>
</dbReference>
<dbReference type="Gene3D" id="2.120.10.80">
    <property type="entry name" value="Kelch-type beta propeller"/>
    <property type="match status" value="1"/>
</dbReference>
<keyword evidence="1" id="KW-0880">Kelch repeat</keyword>
<dbReference type="PANTHER" id="PTHR45632:SF3">
    <property type="entry name" value="KELCH-LIKE PROTEIN 32"/>
    <property type="match status" value="1"/>
</dbReference>
<keyword evidence="4" id="KW-1185">Reference proteome</keyword>
<keyword evidence="2" id="KW-0677">Repeat</keyword>
<dbReference type="PANTHER" id="PTHR45632">
    <property type="entry name" value="LD33804P"/>
    <property type="match status" value="1"/>
</dbReference>
<dbReference type="Pfam" id="PF01344">
    <property type="entry name" value="Kelch_1"/>
    <property type="match status" value="1"/>
</dbReference>
<accession>A0A8S3YRZ6</accession>
<dbReference type="Proteomes" id="UP000678393">
    <property type="component" value="Unassembled WGS sequence"/>
</dbReference>
<evidence type="ECO:0000313" key="3">
    <source>
        <dbReference type="EMBL" id="CAG5119839.1"/>
    </source>
</evidence>
<evidence type="ECO:0000256" key="1">
    <source>
        <dbReference type="ARBA" id="ARBA00022441"/>
    </source>
</evidence>
<sequence length="373" mass="42559">MILECVSLKKVDEDTHDVIMNAVFSDERLPVEHFKSCLATRKRQEDVFMFWAMLTSSKISEGLVDILKLDMETGSAIKFGTMTDIVEKPGFQLGSAACYLGPYVYISGGGPDFGKVNWIRQIWRFDVSKPYAPWETVGDLIEFRRNHTMVILNWKLYIFGGFGKFRTKNVQMHSLDLNSGDWEQLAPMPVHEFNPPATTANTCIYYISSHWTLHCFSLETKDWTHLDFLTPPEPAHPEIRPLTLFPFKAGESRCFAIATLFRDTLKIQLLRAHAPSLTLQTFREVADMPIYFTFANFVTLNGKLVLFFTSQKSDDPFSGQNESSAAFLNAWGFDPMTNQYSCFSDIHNVRQALSIAALPYFPDVFSLECKELL</sequence>
<protein>
    <submittedName>
        <fullName evidence="3">Uncharacterized protein</fullName>
    </submittedName>
</protein>
<comment type="caution">
    <text evidence="3">The sequence shown here is derived from an EMBL/GenBank/DDBJ whole genome shotgun (WGS) entry which is preliminary data.</text>
</comment>
<name>A0A8S3YRZ6_9EUPU</name>
<evidence type="ECO:0000313" key="4">
    <source>
        <dbReference type="Proteomes" id="UP000678393"/>
    </source>
</evidence>
<dbReference type="EMBL" id="CAJHNH020000780">
    <property type="protein sequence ID" value="CAG5119839.1"/>
    <property type="molecule type" value="Genomic_DNA"/>
</dbReference>
<evidence type="ECO:0000256" key="2">
    <source>
        <dbReference type="ARBA" id="ARBA00022737"/>
    </source>
</evidence>
<proteinExistence type="predicted"/>
<dbReference type="InterPro" id="IPR006652">
    <property type="entry name" value="Kelch_1"/>
</dbReference>
<reference evidence="3" key="1">
    <citation type="submission" date="2021-04" db="EMBL/GenBank/DDBJ databases">
        <authorList>
            <consortium name="Molecular Ecology Group"/>
        </authorList>
    </citation>
    <scope>NUCLEOTIDE SEQUENCE</scope>
</reference>
<organism evidence="3 4">
    <name type="scientific">Candidula unifasciata</name>
    <dbReference type="NCBI Taxonomy" id="100452"/>
    <lineage>
        <taxon>Eukaryota</taxon>
        <taxon>Metazoa</taxon>
        <taxon>Spiralia</taxon>
        <taxon>Lophotrochozoa</taxon>
        <taxon>Mollusca</taxon>
        <taxon>Gastropoda</taxon>
        <taxon>Heterobranchia</taxon>
        <taxon>Euthyneura</taxon>
        <taxon>Panpulmonata</taxon>
        <taxon>Eupulmonata</taxon>
        <taxon>Stylommatophora</taxon>
        <taxon>Helicina</taxon>
        <taxon>Helicoidea</taxon>
        <taxon>Geomitridae</taxon>
        <taxon>Candidula</taxon>
    </lineage>
</organism>
<dbReference type="AlphaFoldDB" id="A0A8S3YRZ6"/>